<sequence length="172" mass="19335">MPSLSNGEAPTCESNDLEASHSIHSQSTAIVGDNATDDDAEFEREMRLMLMGHHPQTIYSRKVFLGGLPSYSNSEELFDFMSLAFGDVIMAQIEVEVETDYPKGAGCVVFRDRDSFLVAIARRFISFKVTDCFKKDGLEDAGVRLTSIQPRRRQARGQIAFRRLLTRHTQDP</sequence>
<dbReference type="EMBL" id="KZ354070">
    <property type="protein sequence ID" value="PIO61183.1"/>
    <property type="molecule type" value="Genomic_DNA"/>
</dbReference>
<feature type="domain" description="RRM" evidence="2">
    <location>
        <begin position="61"/>
        <end position="150"/>
    </location>
</feature>
<dbReference type="GO" id="GO:0005737">
    <property type="term" value="C:cytoplasm"/>
    <property type="evidence" value="ECO:0007669"/>
    <property type="project" value="TreeGrafter"/>
</dbReference>
<evidence type="ECO:0000256" key="1">
    <source>
        <dbReference type="PROSITE-ProRule" id="PRU00176"/>
    </source>
</evidence>
<dbReference type="AlphaFoldDB" id="A0A2G9TT46"/>
<keyword evidence="1" id="KW-0694">RNA-binding</keyword>
<dbReference type="PROSITE" id="PS50102">
    <property type="entry name" value="RRM"/>
    <property type="match status" value="1"/>
</dbReference>
<accession>A0A2G9TT46</accession>
<dbReference type="GO" id="GO:0003730">
    <property type="term" value="F:mRNA 3'-UTR binding"/>
    <property type="evidence" value="ECO:0007669"/>
    <property type="project" value="InterPro"/>
</dbReference>
<dbReference type="Gene3D" id="3.30.70.330">
    <property type="match status" value="1"/>
</dbReference>
<evidence type="ECO:0000313" key="4">
    <source>
        <dbReference type="Proteomes" id="UP000230423"/>
    </source>
</evidence>
<dbReference type="InterPro" id="IPR034819">
    <property type="entry name" value="CPEB"/>
</dbReference>
<dbReference type="GO" id="GO:0000900">
    <property type="term" value="F:mRNA regulatory element binding translation repressor activity"/>
    <property type="evidence" value="ECO:0007669"/>
    <property type="project" value="TreeGrafter"/>
</dbReference>
<proteinExistence type="predicted"/>
<dbReference type="PANTHER" id="PTHR12566">
    <property type="entry name" value="CYTOPLASMIC POLYADENYLATION ELEMENT BINDING PROTEIN CPEB"/>
    <property type="match status" value="1"/>
</dbReference>
<evidence type="ECO:0000259" key="2">
    <source>
        <dbReference type="PROSITE" id="PS50102"/>
    </source>
</evidence>
<dbReference type="InterPro" id="IPR035979">
    <property type="entry name" value="RBD_domain_sf"/>
</dbReference>
<dbReference type="Pfam" id="PF00076">
    <property type="entry name" value="RRM_1"/>
    <property type="match status" value="1"/>
</dbReference>
<dbReference type="GO" id="GO:0045202">
    <property type="term" value="C:synapse"/>
    <property type="evidence" value="ECO:0007669"/>
    <property type="project" value="TreeGrafter"/>
</dbReference>
<dbReference type="GO" id="GO:0043005">
    <property type="term" value="C:neuron projection"/>
    <property type="evidence" value="ECO:0007669"/>
    <property type="project" value="TreeGrafter"/>
</dbReference>
<name>A0A2G9TT46_TELCI</name>
<dbReference type="SUPFAM" id="SSF54928">
    <property type="entry name" value="RNA-binding domain, RBD"/>
    <property type="match status" value="1"/>
</dbReference>
<dbReference type="GO" id="GO:2000766">
    <property type="term" value="P:negative regulation of cytoplasmic translation"/>
    <property type="evidence" value="ECO:0007669"/>
    <property type="project" value="TreeGrafter"/>
</dbReference>
<dbReference type="Proteomes" id="UP000230423">
    <property type="component" value="Unassembled WGS sequence"/>
</dbReference>
<dbReference type="GO" id="GO:0008135">
    <property type="term" value="F:translation factor activity, RNA binding"/>
    <property type="evidence" value="ECO:0007669"/>
    <property type="project" value="TreeGrafter"/>
</dbReference>
<keyword evidence="4" id="KW-1185">Reference proteome</keyword>
<dbReference type="OrthoDB" id="10033548at2759"/>
<dbReference type="GO" id="GO:0005634">
    <property type="term" value="C:nucleus"/>
    <property type="evidence" value="ECO:0007669"/>
    <property type="project" value="TreeGrafter"/>
</dbReference>
<dbReference type="GO" id="GO:0043022">
    <property type="term" value="F:ribosome binding"/>
    <property type="evidence" value="ECO:0007669"/>
    <property type="project" value="TreeGrafter"/>
</dbReference>
<protein>
    <recommendedName>
        <fullName evidence="2">RRM domain-containing protein</fullName>
    </recommendedName>
</protein>
<dbReference type="InterPro" id="IPR012677">
    <property type="entry name" value="Nucleotide-bd_a/b_plait_sf"/>
</dbReference>
<gene>
    <name evidence="3" type="ORF">TELCIR_17302</name>
</gene>
<dbReference type="InterPro" id="IPR000504">
    <property type="entry name" value="RRM_dom"/>
</dbReference>
<reference evidence="3 4" key="1">
    <citation type="submission" date="2015-09" db="EMBL/GenBank/DDBJ databases">
        <title>Draft genome of the parasitic nematode Teladorsagia circumcincta isolate WARC Sus (inbred).</title>
        <authorList>
            <person name="Mitreva M."/>
        </authorList>
    </citation>
    <scope>NUCLEOTIDE SEQUENCE [LARGE SCALE GENOMIC DNA]</scope>
    <source>
        <strain evidence="3 4">S</strain>
    </source>
</reference>
<organism evidence="3 4">
    <name type="scientific">Teladorsagia circumcincta</name>
    <name type="common">Brown stomach worm</name>
    <name type="synonym">Ostertagia circumcincta</name>
    <dbReference type="NCBI Taxonomy" id="45464"/>
    <lineage>
        <taxon>Eukaryota</taxon>
        <taxon>Metazoa</taxon>
        <taxon>Ecdysozoa</taxon>
        <taxon>Nematoda</taxon>
        <taxon>Chromadorea</taxon>
        <taxon>Rhabditida</taxon>
        <taxon>Rhabditina</taxon>
        <taxon>Rhabditomorpha</taxon>
        <taxon>Strongyloidea</taxon>
        <taxon>Trichostrongylidae</taxon>
        <taxon>Teladorsagia</taxon>
    </lineage>
</organism>
<dbReference type="PANTHER" id="PTHR12566:SF12">
    <property type="entry name" value="TRANSLATIONAL REGULATOR ORB2"/>
    <property type="match status" value="1"/>
</dbReference>
<evidence type="ECO:0000313" key="3">
    <source>
        <dbReference type="EMBL" id="PIO61183.1"/>
    </source>
</evidence>